<proteinExistence type="predicted"/>
<gene>
    <name evidence="1" type="ORF">MKW98_014798</name>
</gene>
<keyword evidence="2" id="KW-1185">Reference proteome</keyword>
<accession>A0AAD4SI51</accession>
<evidence type="ECO:0000313" key="2">
    <source>
        <dbReference type="Proteomes" id="UP001202328"/>
    </source>
</evidence>
<evidence type="ECO:0000313" key="1">
    <source>
        <dbReference type="EMBL" id="KAI3904618.1"/>
    </source>
</evidence>
<dbReference type="AlphaFoldDB" id="A0AAD4SI51"/>
<name>A0AAD4SI51_9MAGN</name>
<sequence length="121" mass="13475">MRNQESPSFIHSVSKTQNFPPLLKPVVRSLSLLPVIVQHGTRRFLFHDYLDHHVNLGDVILKSALVLKEDQLQITELGSCHGALNFGFIVNLNLIASSRINVSCSCMAVSIVLRSLKLLQS</sequence>
<protein>
    <submittedName>
        <fullName evidence="1">Uncharacterized protein</fullName>
    </submittedName>
</protein>
<dbReference type="EMBL" id="JAJJMB010011095">
    <property type="protein sequence ID" value="KAI3904618.1"/>
    <property type="molecule type" value="Genomic_DNA"/>
</dbReference>
<dbReference type="Proteomes" id="UP001202328">
    <property type="component" value="Unassembled WGS sequence"/>
</dbReference>
<comment type="caution">
    <text evidence="1">The sequence shown here is derived from an EMBL/GenBank/DDBJ whole genome shotgun (WGS) entry which is preliminary data.</text>
</comment>
<reference evidence="1" key="1">
    <citation type="submission" date="2022-04" db="EMBL/GenBank/DDBJ databases">
        <title>A functionally conserved STORR gene fusion in Papaver species that diverged 16.8 million years ago.</title>
        <authorList>
            <person name="Catania T."/>
        </authorList>
    </citation>
    <scope>NUCLEOTIDE SEQUENCE</scope>
    <source>
        <strain evidence="1">S-188037</strain>
    </source>
</reference>
<organism evidence="1 2">
    <name type="scientific">Papaver atlanticum</name>
    <dbReference type="NCBI Taxonomy" id="357466"/>
    <lineage>
        <taxon>Eukaryota</taxon>
        <taxon>Viridiplantae</taxon>
        <taxon>Streptophyta</taxon>
        <taxon>Embryophyta</taxon>
        <taxon>Tracheophyta</taxon>
        <taxon>Spermatophyta</taxon>
        <taxon>Magnoliopsida</taxon>
        <taxon>Ranunculales</taxon>
        <taxon>Papaveraceae</taxon>
        <taxon>Papaveroideae</taxon>
        <taxon>Papaver</taxon>
    </lineage>
</organism>